<reference evidence="1" key="1">
    <citation type="submission" date="2013-05" db="EMBL/GenBank/DDBJ databases">
        <authorList>
            <person name="Yim A.K.Y."/>
            <person name="Chan T.F."/>
            <person name="Ji K.M."/>
            <person name="Liu X.Y."/>
            <person name="Zhou J.W."/>
            <person name="Li R.Q."/>
            <person name="Yang K.Y."/>
            <person name="Li J."/>
            <person name="Li M."/>
            <person name="Law P.T.W."/>
            <person name="Wu Y.L."/>
            <person name="Cai Z.L."/>
            <person name="Qin H."/>
            <person name="Bao Y."/>
            <person name="Leung R.K.K."/>
            <person name="Ng P.K.S."/>
            <person name="Zou J."/>
            <person name="Zhong X.J."/>
            <person name="Ran P.X."/>
            <person name="Zhong N.S."/>
            <person name="Liu Z.G."/>
            <person name="Tsui S.K.W."/>
        </authorList>
    </citation>
    <scope>NUCLEOTIDE SEQUENCE</scope>
    <source>
        <strain evidence="1">Derf</strain>
        <tissue evidence="1">Whole organism</tissue>
    </source>
</reference>
<accession>A0A922HVY8</accession>
<protein>
    <submittedName>
        <fullName evidence="1">Uncharacterized protein</fullName>
    </submittedName>
</protein>
<dbReference type="AlphaFoldDB" id="A0A922HVY8"/>
<evidence type="ECO:0000313" key="2">
    <source>
        <dbReference type="Proteomes" id="UP000790347"/>
    </source>
</evidence>
<reference evidence="1" key="2">
    <citation type="journal article" date="2022" name="Res Sq">
        <title>Comparative Genomics Reveals Insights into the Divergent Evolution of Astigmatic Mites and Household Pest Adaptations.</title>
        <authorList>
            <person name="Xiong Q."/>
            <person name="Wan A.T.-Y."/>
            <person name="Liu X.-Y."/>
            <person name="Fung C.S.-H."/>
            <person name="Xiao X."/>
            <person name="Malainual N."/>
            <person name="Hou J."/>
            <person name="Wang L."/>
            <person name="Wang M."/>
            <person name="Yang K."/>
            <person name="Cui Y."/>
            <person name="Leung E."/>
            <person name="Nong W."/>
            <person name="Shin S.-K."/>
            <person name="Au S."/>
            <person name="Jeong K.Y."/>
            <person name="Chew F.T."/>
            <person name="Hui J."/>
            <person name="Leung T.F."/>
            <person name="Tungtrongchitr A."/>
            <person name="Zhong N."/>
            <person name="Liu Z."/>
            <person name="Tsui S."/>
        </authorList>
    </citation>
    <scope>NUCLEOTIDE SEQUENCE</scope>
    <source>
        <strain evidence="1">Derf</strain>
        <tissue evidence="1">Whole organism</tissue>
    </source>
</reference>
<gene>
    <name evidence="1" type="ORF">DERF_009059</name>
</gene>
<sequence>MEISNLNFKNQIRDTLSMTGSIHFIVEKASLMLMIEEMLKAIPNDQKNLTTTNESPIKDLANENGNNKSKLIINVHDFSGNFLYLLINQLPNKDRYIIECFNPNTCTMLSIMKELDEHYANRIILTLVDRLRKAPFSSLRPSECDWEALVEIVILISNTLSSANQHQKNDRFVTKN</sequence>
<evidence type="ECO:0000313" key="1">
    <source>
        <dbReference type="EMBL" id="KAH9510536.1"/>
    </source>
</evidence>
<keyword evidence="2" id="KW-1185">Reference proteome</keyword>
<name>A0A922HVY8_DERFA</name>
<proteinExistence type="predicted"/>
<organism evidence="1 2">
    <name type="scientific">Dermatophagoides farinae</name>
    <name type="common">American house dust mite</name>
    <dbReference type="NCBI Taxonomy" id="6954"/>
    <lineage>
        <taxon>Eukaryota</taxon>
        <taxon>Metazoa</taxon>
        <taxon>Ecdysozoa</taxon>
        <taxon>Arthropoda</taxon>
        <taxon>Chelicerata</taxon>
        <taxon>Arachnida</taxon>
        <taxon>Acari</taxon>
        <taxon>Acariformes</taxon>
        <taxon>Sarcoptiformes</taxon>
        <taxon>Astigmata</taxon>
        <taxon>Psoroptidia</taxon>
        <taxon>Analgoidea</taxon>
        <taxon>Pyroglyphidae</taxon>
        <taxon>Dermatophagoidinae</taxon>
        <taxon>Dermatophagoides</taxon>
    </lineage>
</organism>
<comment type="caution">
    <text evidence="1">The sequence shown here is derived from an EMBL/GenBank/DDBJ whole genome shotgun (WGS) entry which is preliminary data.</text>
</comment>
<dbReference type="EMBL" id="ASGP02000004">
    <property type="protein sequence ID" value="KAH9510536.1"/>
    <property type="molecule type" value="Genomic_DNA"/>
</dbReference>
<dbReference type="Proteomes" id="UP000790347">
    <property type="component" value="Unassembled WGS sequence"/>
</dbReference>